<keyword evidence="1" id="KW-0472">Membrane</keyword>
<gene>
    <name evidence="3" type="primary">KCO1_4</name>
    <name evidence="3" type="ORF">HAX54_032243</name>
</gene>
<dbReference type="SUPFAM" id="SSF81324">
    <property type="entry name" value="Voltage-gated potassium channels"/>
    <property type="match status" value="1"/>
</dbReference>
<evidence type="ECO:0000313" key="3">
    <source>
        <dbReference type="EMBL" id="MCD7447625.1"/>
    </source>
</evidence>
<name>A0ABS8RLC2_DATST</name>
<evidence type="ECO:0000256" key="1">
    <source>
        <dbReference type="SAM" id="Phobius"/>
    </source>
</evidence>
<dbReference type="Gene3D" id="1.10.287.70">
    <property type="match status" value="1"/>
</dbReference>
<feature type="transmembrane region" description="Helical" evidence="1">
    <location>
        <begin position="14"/>
        <end position="35"/>
    </location>
</feature>
<dbReference type="Proteomes" id="UP000823775">
    <property type="component" value="Unassembled WGS sequence"/>
</dbReference>
<sequence length="139" mass="15333">MTTVGYGDLVPKSILAKLLACVFVFTGMALVGFVLSKAADSFLERQQILFLKALKMRKNCTSSTEVLKENKAEIYVQMGSNSRVDNLPDLQAADLDHDSEVSAAEFIVYKLKELGRPLKDISIVMESFKLLDLDPSGID</sequence>
<dbReference type="InterPro" id="IPR013099">
    <property type="entry name" value="K_chnl_dom"/>
</dbReference>
<organism evidence="3 4">
    <name type="scientific">Datura stramonium</name>
    <name type="common">Jimsonweed</name>
    <name type="synonym">Common thornapple</name>
    <dbReference type="NCBI Taxonomy" id="4076"/>
    <lineage>
        <taxon>Eukaryota</taxon>
        <taxon>Viridiplantae</taxon>
        <taxon>Streptophyta</taxon>
        <taxon>Embryophyta</taxon>
        <taxon>Tracheophyta</taxon>
        <taxon>Spermatophyta</taxon>
        <taxon>Magnoliopsida</taxon>
        <taxon>eudicotyledons</taxon>
        <taxon>Gunneridae</taxon>
        <taxon>Pentapetalae</taxon>
        <taxon>asterids</taxon>
        <taxon>lamiids</taxon>
        <taxon>Solanales</taxon>
        <taxon>Solanaceae</taxon>
        <taxon>Solanoideae</taxon>
        <taxon>Datureae</taxon>
        <taxon>Datura</taxon>
    </lineage>
</organism>
<keyword evidence="1" id="KW-1133">Transmembrane helix</keyword>
<dbReference type="Pfam" id="PF07885">
    <property type="entry name" value="Ion_trans_2"/>
    <property type="match status" value="1"/>
</dbReference>
<proteinExistence type="predicted"/>
<dbReference type="GO" id="GO:0034220">
    <property type="term" value="P:monoatomic ion transmembrane transport"/>
    <property type="evidence" value="ECO:0007669"/>
    <property type="project" value="UniProtKB-KW"/>
</dbReference>
<keyword evidence="1" id="KW-0812">Transmembrane</keyword>
<reference evidence="3 4" key="1">
    <citation type="journal article" date="2021" name="BMC Genomics">
        <title>Datura genome reveals duplications of psychoactive alkaloid biosynthetic genes and high mutation rate following tissue culture.</title>
        <authorList>
            <person name="Rajewski A."/>
            <person name="Carter-House D."/>
            <person name="Stajich J."/>
            <person name="Litt A."/>
        </authorList>
    </citation>
    <scope>NUCLEOTIDE SEQUENCE [LARGE SCALE GENOMIC DNA]</scope>
    <source>
        <strain evidence="3">AR-01</strain>
    </source>
</reference>
<evidence type="ECO:0000313" key="4">
    <source>
        <dbReference type="Proteomes" id="UP000823775"/>
    </source>
</evidence>
<keyword evidence="3" id="KW-0407">Ion channel</keyword>
<protein>
    <submittedName>
        <fullName evidence="3">Potassium channel sub K member</fullName>
    </submittedName>
</protein>
<keyword evidence="3" id="KW-0813">Transport</keyword>
<evidence type="ECO:0000259" key="2">
    <source>
        <dbReference type="Pfam" id="PF07885"/>
    </source>
</evidence>
<comment type="caution">
    <text evidence="3">The sequence shown here is derived from an EMBL/GenBank/DDBJ whole genome shotgun (WGS) entry which is preliminary data.</text>
</comment>
<keyword evidence="4" id="KW-1185">Reference proteome</keyword>
<keyword evidence="3" id="KW-0406">Ion transport</keyword>
<feature type="domain" description="Potassium channel" evidence="2">
    <location>
        <begin position="1"/>
        <end position="41"/>
    </location>
</feature>
<accession>A0ABS8RLC2</accession>
<dbReference type="EMBL" id="JACEIK010000041">
    <property type="protein sequence ID" value="MCD7447625.1"/>
    <property type="molecule type" value="Genomic_DNA"/>
</dbReference>